<dbReference type="EMBL" id="CZPT02000213">
    <property type="protein sequence ID" value="SCU65122.1"/>
    <property type="molecule type" value="Genomic_DNA"/>
</dbReference>
<feature type="compositionally biased region" description="Basic and acidic residues" evidence="1">
    <location>
        <begin position="325"/>
        <end position="336"/>
    </location>
</feature>
<proteinExistence type="predicted"/>
<accession>A0A1G4I0I1</accession>
<dbReference type="VEuPathDB" id="TriTrypDB:TEOVI_000704400"/>
<feature type="compositionally biased region" description="Polar residues" evidence="1">
    <location>
        <begin position="149"/>
        <end position="163"/>
    </location>
</feature>
<dbReference type="GeneID" id="92380978"/>
<protein>
    <submittedName>
        <fullName evidence="2">Uncharacterized protein</fullName>
    </submittedName>
</protein>
<gene>
    <name evidence="2" type="ORF">TEOVI_000704400</name>
</gene>
<sequence length="566" mass="60296">MDTTGNSPGLKPGECESILDITRTAIANGHVDLVQRQFNKLVDRVIDLSTRIIEATSSAMEDREVTFVRHVDPLICPSGMLARASSTTHPREGSSSRGSSVRSSVGHLGKPRGSLVSNGAFGRREWSLPLSDNGSGNGNKNSVLKRRLSTVSKDGSVGSSQRRMSIGADLRRRSSVSHLARRETYSTDEFGISHNTCPGRLQSSATGIGVCSEERHDGPPPVTEEELTDEEVKATLAVLEEGHPSLQTYYELLHVHSCKDALHCVTEAHTKGALIISSQAKPENVRDVQEEPQEHSLSNFSVCFVSALFSHYSDRCGKSQGASLDNHRETTVKLESAEENSLGGSKGGSTEEAGNIFICTNAFFQKQPSPGKQTAQPLTHLVREVTTTPKESLNSSESSVDGKGNPSEKNGGPTNFVPVEWHPARSAELALRNDSIVMPRTNERRDVIKVSNECGSEWCTNGDSTPGGNAFVVNCTASTYALFTGLPLLSSSGISGSGADANCCIAATETAVPMAAVESSLEGGDSSASTTHTGKSGVLGCETARELSGSRLTIELRITKSPSLQR</sequence>
<dbReference type="Proteomes" id="UP000195570">
    <property type="component" value="Unassembled WGS sequence"/>
</dbReference>
<reference evidence="2" key="1">
    <citation type="submission" date="2016-09" db="EMBL/GenBank/DDBJ databases">
        <authorList>
            <person name="Hebert L."/>
            <person name="Moumen B."/>
        </authorList>
    </citation>
    <scope>NUCLEOTIDE SEQUENCE [LARGE SCALE GENOMIC DNA]</scope>
    <source>
        <strain evidence="2">OVI</strain>
    </source>
</reference>
<feature type="compositionally biased region" description="Polar residues" evidence="1">
    <location>
        <begin position="387"/>
        <end position="399"/>
    </location>
</feature>
<evidence type="ECO:0000313" key="2">
    <source>
        <dbReference type="EMBL" id="SCU65122.1"/>
    </source>
</evidence>
<evidence type="ECO:0000313" key="3">
    <source>
        <dbReference type="Proteomes" id="UP000195570"/>
    </source>
</evidence>
<comment type="caution">
    <text evidence="2">The sequence shown here is derived from an EMBL/GenBank/DDBJ whole genome shotgun (WGS) entry which is preliminary data.</text>
</comment>
<evidence type="ECO:0000256" key="1">
    <source>
        <dbReference type="SAM" id="MobiDB-lite"/>
    </source>
</evidence>
<feature type="region of interest" description="Disordered" evidence="1">
    <location>
        <begin position="149"/>
        <end position="171"/>
    </location>
</feature>
<dbReference type="AlphaFoldDB" id="A0A1G4I0I1"/>
<name>A0A1G4I0I1_TRYEQ</name>
<feature type="compositionally biased region" description="Low complexity" evidence="1">
    <location>
        <begin position="95"/>
        <end position="106"/>
    </location>
</feature>
<feature type="region of interest" description="Disordered" evidence="1">
    <location>
        <begin position="83"/>
        <end position="116"/>
    </location>
</feature>
<feature type="region of interest" description="Disordered" evidence="1">
    <location>
        <begin position="387"/>
        <end position="414"/>
    </location>
</feature>
<dbReference type="RefSeq" id="XP_067076777.1">
    <property type="nucleotide sequence ID" value="XM_067220676.1"/>
</dbReference>
<feature type="region of interest" description="Disordered" evidence="1">
    <location>
        <begin position="316"/>
        <end position="349"/>
    </location>
</feature>
<organism evidence="2 3">
    <name type="scientific">Trypanosoma equiperdum</name>
    <dbReference type="NCBI Taxonomy" id="5694"/>
    <lineage>
        <taxon>Eukaryota</taxon>
        <taxon>Discoba</taxon>
        <taxon>Euglenozoa</taxon>
        <taxon>Kinetoplastea</taxon>
        <taxon>Metakinetoplastina</taxon>
        <taxon>Trypanosomatida</taxon>
        <taxon>Trypanosomatidae</taxon>
        <taxon>Trypanosoma</taxon>
    </lineage>
</organism>
<keyword evidence="3" id="KW-1185">Reference proteome</keyword>